<feature type="compositionally biased region" description="Pro residues" evidence="1">
    <location>
        <begin position="186"/>
        <end position="224"/>
    </location>
</feature>
<evidence type="ECO:0000259" key="3">
    <source>
        <dbReference type="PROSITE" id="PS50948"/>
    </source>
</evidence>
<keyword evidence="2" id="KW-0732">Signal</keyword>
<evidence type="ECO:0000313" key="4">
    <source>
        <dbReference type="EMBL" id="GLI61077.1"/>
    </source>
</evidence>
<keyword evidence="5" id="KW-1185">Reference proteome</keyword>
<dbReference type="EMBL" id="BSDZ01000009">
    <property type="protein sequence ID" value="GLI61077.1"/>
    <property type="molecule type" value="Genomic_DNA"/>
</dbReference>
<feature type="region of interest" description="Disordered" evidence="1">
    <location>
        <begin position="170"/>
        <end position="254"/>
    </location>
</feature>
<organism evidence="4 5">
    <name type="scientific">Volvox africanus</name>
    <dbReference type="NCBI Taxonomy" id="51714"/>
    <lineage>
        <taxon>Eukaryota</taxon>
        <taxon>Viridiplantae</taxon>
        <taxon>Chlorophyta</taxon>
        <taxon>core chlorophytes</taxon>
        <taxon>Chlorophyceae</taxon>
        <taxon>CS clade</taxon>
        <taxon>Chlamydomonadales</taxon>
        <taxon>Volvocaceae</taxon>
        <taxon>Volvox</taxon>
    </lineage>
</organism>
<feature type="signal peptide" evidence="2">
    <location>
        <begin position="1"/>
        <end position="30"/>
    </location>
</feature>
<proteinExistence type="predicted"/>
<name>A0ABQ5RU34_9CHLO</name>
<feature type="compositionally biased region" description="Pro residues" evidence="1">
    <location>
        <begin position="241"/>
        <end position="252"/>
    </location>
</feature>
<feature type="chain" id="PRO_5045984508" description="Apple domain-containing protein" evidence="2">
    <location>
        <begin position="31"/>
        <end position="327"/>
    </location>
</feature>
<dbReference type="Proteomes" id="UP001165090">
    <property type="component" value="Unassembled WGS sequence"/>
</dbReference>
<gene>
    <name evidence="4" type="ORF">VaNZ11_003343</name>
</gene>
<sequence>MLTWSITMPVRTFCAALLVVLFVFTSCAHSFQVDFYKDHAEAAAARAARSVLHARGRRLSQGPNDTVCYLGCLAAPVDNPSAAPLPILLLQTDTPMKLQDCYRAAIQANVPYFAIAHVHFCYGGDVDVEGWAYNDNCTLDCLLGHNGTNNCTTPDAFDFTMGTCPRLDVPCAPDIGPQEPQWPNTPARPSPPPSPPSPPPSPQPPPPSPLPPPPPPSPSRPPLQPLAGLEAPDPPSDELGSPPPPPPPPPPEFECRDNTSLAGVDLGKLRLSRKSSTADNIATCRNYCISTPGCKGFFYKTTLYCFMMKEVTDYKHFSTSIVACRLS</sequence>
<evidence type="ECO:0000256" key="2">
    <source>
        <dbReference type="SAM" id="SignalP"/>
    </source>
</evidence>
<evidence type="ECO:0000256" key="1">
    <source>
        <dbReference type="SAM" id="MobiDB-lite"/>
    </source>
</evidence>
<reference evidence="4 5" key="1">
    <citation type="journal article" date="2023" name="IScience">
        <title>Expanded male sex-determining region conserved during the evolution of homothallism in the green alga Volvox.</title>
        <authorList>
            <person name="Yamamoto K."/>
            <person name="Matsuzaki R."/>
            <person name="Mahakham W."/>
            <person name="Heman W."/>
            <person name="Sekimoto H."/>
            <person name="Kawachi M."/>
            <person name="Minakuchi Y."/>
            <person name="Toyoda A."/>
            <person name="Nozaki H."/>
        </authorList>
    </citation>
    <scope>NUCLEOTIDE SEQUENCE [LARGE SCALE GENOMIC DNA]</scope>
    <source>
        <strain evidence="4 5">NIES-4468</strain>
    </source>
</reference>
<feature type="domain" description="Apple" evidence="3">
    <location>
        <begin position="255"/>
        <end position="327"/>
    </location>
</feature>
<dbReference type="InterPro" id="IPR003609">
    <property type="entry name" value="Pan_app"/>
</dbReference>
<protein>
    <recommendedName>
        <fullName evidence="3">Apple domain-containing protein</fullName>
    </recommendedName>
</protein>
<evidence type="ECO:0000313" key="5">
    <source>
        <dbReference type="Proteomes" id="UP001165090"/>
    </source>
</evidence>
<accession>A0ABQ5RU34</accession>
<dbReference type="PROSITE" id="PS50948">
    <property type="entry name" value="PAN"/>
    <property type="match status" value="1"/>
</dbReference>
<dbReference type="PRINTS" id="PR01217">
    <property type="entry name" value="PRICHEXTENSN"/>
</dbReference>
<comment type="caution">
    <text evidence="4">The sequence shown here is derived from an EMBL/GenBank/DDBJ whole genome shotgun (WGS) entry which is preliminary data.</text>
</comment>